<accession>A0ABX1KIZ7</accession>
<comment type="caution">
    <text evidence="1">The sequence shown here is derived from an EMBL/GenBank/DDBJ whole genome shotgun (WGS) entry which is preliminary data.</text>
</comment>
<evidence type="ECO:0000313" key="2">
    <source>
        <dbReference type="Proteomes" id="UP001429745"/>
    </source>
</evidence>
<keyword evidence="2" id="KW-1185">Reference proteome</keyword>
<dbReference type="InterPro" id="IPR045423">
    <property type="entry name" value="DUF6510"/>
</dbReference>
<proteinExistence type="predicted"/>
<sequence length="89" mass="9204">MRAQNAMTRVDGNAAAGLLAEIFAVDATTMRGTCGACGSVGPLAEAVVELDDEAAIIRCRSCTHTLMTVLRADGGVRLVIGSVRDLVRA</sequence>
<dbReference type="Proteomes" id="UP001429745">
    <property type="component" value="Unassembled WGS sequence"/>
</dbReference>
<name>A0ABX1KIZ7_9MICO</name>
<protein>
    <submittedName>
        <fullName evidence="1">Uncharacterized protein</fullName>
    </submittedName>
</protein>
<evidence type="ECO:0000313" key="1">
    <source>
        <dbReference type="EMBL" id="NLP86109.1"/>
    </source>
</evidence>
<gene>
    <name evidence="1" type="ORF">HF576_19940</name>
</gene>
<reference evidence="1 2" key="1">
    <citation type="submission" date="2020-04" db="EMBL/GenBank/DDBJ databases">
        <title>CFH 90308 Microbacterium sp.</title>
        <authorList>
            <person name="Nie G."/>
            <person name="Ming H."/>
            <person name="Xia T."/>
        </authorList>
    </citation>
    <scope>NUCLEOTIDE SEQUENCE [LARGE SCALE GENOMIC DNA]</scope>
    <source>
        <strain evidence="1 2">CFH 90308</strain>
    </source>
</reference>
<organism evidence="1 2">
    <name type="scientific">Microbacterium salsuginis</name>
    <dbReference type="NCBI Taxonomy" id="2722803"/>
    <lineage>
        <taxon>Bacteria</taxon>
        <taxon>Bacillati</taxon>
        <taxon>Actinomycetota</taxon>
        <taxon>Actinomycetes</taxon>
        <taxon>Micrococcales</taxon>
        <taxon>Microbacteriaceae</taxon>
        <taxon>Microbacterium</taxon>
    </lineage>
</organism>
<dbReference type="Pfam" id="PF20120">
    <property type="entry name" value="DUF6510"/>
    <property type="match status" value="1"/>
</dbReference>
<dbReference type="EMBL" id="JABACI010000006">
    <property type="protein sequence ID" value="NLP86109.1"/>
    <property type="molecule type" value="Genomic_DNA"/>
</dbReference>